<dbReference type="PaxDb" id="2903-EOD12291"/>
<sequence>MSSPIMPAHEEFVARSVTTPSFELLTLNPSVDTMISASVTRTGLWQPSITRVVQALASRHCNQTDGGALAVDVGTNIGYETLMLLMHGCRVIGFEMQDEISALVQQSAARNGVASRLRMLKRAVTDHDDDVLHRSVVTRGNFGGVGLLRTPWRPPPKSESGRGPASGHGGGGSGCAVQTTTLDRELRHAGEITLMKMDIQGSEPAALRGATNLLRRGRVRNLILELDPQSFGGVTPAVSLLRNLSSFGFHYVTELPYLQSTLDEFRRPLAAPSVCPLVAGPHDKPGWEATFGEAVAAHRDRRGVGFTDLWLSLEPQPITRAARAGAGTRWCTSV</sequence>
<dbReference type="Gene3D" id="3.40.50.150">
    <property type="entry name" value="Vaccinia Virus protein VP39"/>
    <property type="match status" value="1"/>
</dbReference>
<dbReference type="PANTHER" id="PTHR34203">
    <property type="entry name" value="METHYLTRANSFERASE, FKBM FAMILY PROTEIN"/>
    <property type="match status" value="1"/>
</dbReference>
<dbReference type="InterPro" id="IPR029063">
    <property type="entry name" value="SAM-dependent_MTases_sf"/>
</dbReference>
<dbReference type="PANTHER" id="PTHR34203:SF13">
    <property type="entry name" value="EXPRESSED PROTEIN"/>
    <property type="match status" value="1"/>
</dbReference>
<organism evidence="3 4">
    <name type="scientific">Emiliania huxleyi (strain CCMP1516)</name>
    <dbReference type="NCBI Taxonomy" id="280463"/>
    <lineage>
        <taxon>Eukaryota</taxon>
        <taxon>Haptista</taxon>
        <taxon>Haptophyta</taxon>
        <taxon>Prymnesiophyceae</taxon>
        <taxon>Isochrysidales</taxon>
        <taxon>Noelaerhabdaceae</taxon>
        <taxon>Emiliania</taxon>
    </lineage>
</organism>
<dbReference type="SUPFAM" id="SSF53335">
    <property type="entry name" value="S-adenosyl-L-methionine-dependent methyltransferases"/>
    <property type="match status" value="1"/>
</dbReference>
<dbReference type="NCBIfam" id="TIGR01444">
    <property type="entry name" value="fkbM_fam"/>
    <property type="match status" value="1"/>
</dbReference>
<dbReference type="InterPro" id="IPR052514">
    <property type="entry name" value="SAM-dependent_MTase"/>
</dbReference>
<dbReference type="HOGENOM" id="CLU_951359_0_0_1"/>
<reference evidence="4" key="1">
    <citation type="journal article" date="2013" name="Nature">
        <title>Pan genome of the phytoplankton Emiliania underpins its global distribution.</title>
        <authorList>
            <person name="Read B.A."/>
            <person name="Kegel J."/>
            <person name="Klute M.J."/>
            <person name="Kuo A."/>
            <person name="Lefebvre S.C."/>
            <person name="Maumus F."/>
            <person name="Mayer C."/>
            <person name="Miller J."/>
            <person name="Monier A."/>
            <person name="Salamov A."/>
            <person name="Young J."/>
            <person name="Aguilar M."/>
            <person name="Claverie J.M."/>
            <person name="Frickenhaus S."/>
            <person name="Gonzalez K."/>
            <person name="Herman E.K."/>
            <person name="Lin Y.C."/>
            <person name="Napier J."/>
            <person name="Ogata H."/>
            <person name="Sarno A.F."/>
            <person name="Shmutz J."/>
            <person name="Schroeder D."/>
            <person name="de Vargas C."/>
            <person name="Verret F."/>
            <person name="von Dassow P."/>
            <person name="Valentin K."/>
            <person name="Van de Peer Y."/>
            <person name="Wheeler G."/>
            <person name="Dacks J.B."/>
            <person name="Delwiche C.F."/>
            <person name="Dyhrman S.T."/>
            <person name="Glockner G."/>
            <person name="John U."/>
            <person name="Richards T."/>
            <person name="Worden A.Z."/>
            <person name="Zhang X."/>
            <person name="Grigoriev I.V."/>
            <person name="Allen A.E."/>
            <person name="Bidle K."/>
            <person name="Borodovsky M."/>
            <person name="Bowler C."/>
            <person name="Brownlee C."/>
            <person name="Cock J.M."/>
            <person name="Elias M."/>
            <person name="Gladyshev V.N."/>
            <person name="Groth M."/>
            <person name="Guda C."/>
            <person name="Hadaegh A."/>
            <person name="Iglesias-Rodriguez M.D."/>
            <person name="Jenkins J."/>
            <person name="Jones B.M."/>
            <person name="Lawson T."/>
            <person name="Leese F."/>
            <person name="Lindquist E."/>
            <person name="Lobanov A."/>
            <person name="Lomsadze A."/>
            <person name="Malik S.B."/>
            <person name="Marsh M.E."/>
            <person name="Mackinder L."/>
            <person name="Mock T."/>
            <person name="Mueller-Roeber B."/>
            <person name="Pagarete A."/>
            <person name="Parker M."/>
            <person name="Probert I."/>
            <person name="Quesneville H."/>
            <person name="Raines C."/>
            <person name="Rensing S.A."/>
            <person name="Riano-Pachon D.M."/>
            <person name="Richier S."/>
            <person name="Rokitta S."/>
            <person name="Shiraiwa Y."/>
            <person name="Soanes D.M."/>
            <person name="van der Giezen M."/>
            <person name="Wahlund T.M."/>
            <person name="Williams B."/>
            <person name="Wilson W."/>
            <person name="Wolfe G."/>
            <person name="Wurch L.L."/>
        </authorList>
    </citation>
    <scope>NUCLEOTIDE SEQUENCE</scope>
</reference>
<dbReference type="InterPro" id="IPR006342">
    <property type="entry name" value="FkbM_mtfrase"/>
</dbReference>
<name>A0A0D3IM06_EMIH1</name>
<evidence type="ECO:0000313" key="4">
    <source>
        <dbReference type="Proteomes" id="UP000013827"/>
    </source>
</evidence>
<feature type="region of interest" description="Disordered" evidence="1">
    <location>
        <begin position="147"/>
        <end position="177"/>
    </location>
</feature>
<dbReference type="Pfam" id="PF05050">
    <property type="entry name" value="Methyltransf_21"/>
    <property type="match status" value="1"/>
</dbReference>
<evidence type="ECO:0000259" key="2">
    <source>
        <dbReference type="Pfam" id="PF05050"/>
    </source>
</evidence>
<reference evidence="3" key="2">
    <citation type="submission" date="2024-10" db="UniProtKB">
        <authorList>
            <consortium name="EnsemblProtists"/>
        </authorList>
    </citation>
    <scope>IDENTIFICATION</scope>
</reference>
<keyword evidence="4" id="KW-1185">Reference proteome</keyword>
<dbReference type="EnsemblProtists" id="EOD12291">
    <property type="protein sequence ID" value="EOD12291"/>
    <property type="gene ID" value="EMIHUDRAFT_247487"/>
</dbReference>
<evidence type="ECO:0000256" key="1">
    <source>
        <dbReference type="SAM" id="MobiDB-lite"/>
    </source>
</evidence>
<dbReference type="RefSeq" id="XP_005764720.1">
    <property type="nucleotide sequence ID" value="XM_005764663.1"/>
</dbReference>
<proteinExistence type="predicted"/>
<dbReference type="Proteomes" id="UP000013827">
    <property type="component" value="Unassembled WGS sequence"/>
</dbReference>
<feature type="domain" description="Methyltransferase FkbM" evidence="2">
    <location>
        <begin position="72"/>
        <end position="250"/>
    </location>
</feature>
<evidence type="ECO:0000313" key="3">
    <source>
        <dbReference type="EnsemblProtists" id="EOD12291"/>
    </source>
</evidence>
<dbReference type="AlphaFoldDB" id="A0A0D3IM06"/>
<dbReference type="eggNOG" id="ENOG502SB1C">
    <property type="taxonomic scope" value="Eukaryota"/>
</dbReference>
<accession>A0A0D3IM06</accession>
<feature type="compositionally biased region" description="Gly residues" evidence="1">
    <location>
        <begin position="164"/>
        <end position="174"/>
    </location>
</feature>
<dbReference type="KEGG" id="ehx:EMIHUDRAFT_247487"/>
<dbReference type="GeneID" id="17258444"/>
<protein>
    <recommendedName>
        <fullName evidence="2">Methyltransferase FkbM domain-containing protein</fullName>
    </recommendedName>
</protein>